<keyword evidence="3" id="KW-1185">Reference proteome</keyword>
<dbReference type="Pfam" id="PF07883">
    <property type="entry name" value="Cupin_2"/>
    <property type="match status" value="1"/>
</dbReference>
<sequence length="132" mass="14791">MTQLPRLDERFIHLGLGATAVPQPPFDGMEWYGAYGERHGADGREGRLVSQYTFTEDWPGWEMHPAGEEVVICTAGEMELTQEFPDGRRESVTLRPGEYVINPPGVWHIADIVQEATAIFITAGEGTQHRPR</sequence>
<dbReference type="RefSeq" id="WP_221596527.1">
    <property type="nucleotide sequence ID" value="NZ_JAIGNQ010000001.1"/>
</dbReference>
<organism evidence="2 3">
    <name type="scientific">Qipengyuania pacifica</name>
    <dbReference type="NCBI Taxonomy" id="2860199"/>
    <lineage>
        <taxon>Bacteria</taxon>
        <taxon>Pseudomonadati</taxon>
        <taxon>Pseudomonadota</taxon>
        <taxon>Alphaproteobacteria</taxon>
        <taxon>Sphingomonadales</taxon>
        <taxon>Erythrobacteraceae</taxon>
        <taxon>Qipengyuania</taxon>
    </lineage>
</organism>
<dbReference type="Proteomes" id="UP000776651">
    <property type="component" value="Unassembled WGS sequence"/>
</dbReference>
<evidence type="ECO:0000259" key="1">
    <source>
        <dbReference type="Pfam" id="PF07883"/>
    </source>
</evidence>
<name>A0ABS7JAW5_9SPHN</name>
<proteinExistence type="predicted"/>
<dbReference type="SUPFAM" id="SSF51182">
    <property type="entry name" value="RmlC-like cupins"/>
    <property type="match status" value="1"/>
</dbReference>
<protein>
    <submittedName>
        <fullName evidence="2">Cupin domain-containing protein</fullName>
    </submittedName>
</protein>
<accession>A0ABS7JAW5</accession>
<dbReference type="InterPro" id="IPR011051">
    <property type="entry name" value="RmlC_Cupin_sf"/>
</dbReference>
<dbReference type="InterPro" id="IPR014710">
    <property type="entry name" value="RmlC-like_jellyroll"/>
</dbReference>
<dbReference type="EMBL" id="JAIGNQ010000001">
    <property type="protein sequence ID" value="MBX7487150.1"/>
    <property type="molecule type" value="Genomic_DNA"/>
</dbReference>
<evidence type="ECO:0000313" key="3">
    <source>
        <dbReference type="Proteomes" id="UP000776651"/>
    </source>
</evidence>
<dbReference type="Gene3D" id="2.60.120.10">
    <property type="entry name" value="Jelly Rolls"/>
    <property type="match status" value="1"/>
</dbReference>
<evidence type="ECO:0000313" key="2">
    <source>
        <dbReference type="EMBL" id="MBX7487150.1"/>
    </source>
</evidence>
<comment type="caution">
    <text evidence="2">The sequence shown here is derived from an EMBL/GenBank/DDBJ whole genome shotgun (WGS) entry which is preliminary data.</text>
</comment>
<gene>
    <name evidence="2" type="ORF">K3177_01355</name>
</gene>
<reference evidence="2 3" key="1">
    <citation type="submission" date="2021-08" db="EMBL/GenBank/DDBJ databases">
        <title>Comparative Genomics Analysis of the Genus Qipengyuania Reveals Extensive Genetic Diversity and Metabolic Versatility, Including the Description of Fifteen Novel Species.</title>
        <authorList>
            <person name="Liu Y."/>
        </authorList>
    </citation>
    <scope>NUCLEOTIDE SEQUENCE [LARGE SCALE GENOMIC DNA]</scope>
    <source>
        <strain evidence="2 3">GH25</strain>
    </source>
</reference>
<dbReference type="InterPro" id="IPR013096">
    <property type="entry name" value="Cupin_2"/>
</dbReference>
<feature type="domain" description="Cupin type-2" evidence="1">
    <location>
        <begin position="60"/>
        <end position="120"/>
    </location>
</feature>